<evidence type="ECO:0000313" key="2">
    <source>
        <dbReference type="Proteomes" id="UP000700596"/>
    </source>
</evidence>
<gene>
    <name evidence="1" type="ORF">B0J11DRAFT_311452</name>
</gene>
<keyword evidence="2" id="KW-1185">Reference proteome</keyword>
<dbReference type="AlphaFoldDB" id="A0A9P9DS52"/>
<reference evidence="1" key="1">
    <citation type="journal article" date="2021" name="Nat. Commun.">
        <title>Genetic determinants of endophytism in the Arabidopsis root mycobiome.</title>
        <authorList>
            <person name="Mesny F."/>
            <person name="Miyauchi S."/>
            <person name="Thiergart T."/>
            <person name="Pickel B."/>
            <person name="Atanasova L."/>
            <person name="Karlsson M."/>
            <person name="Huettel B."/>
            <person name="Barry K.W."/>
            <person name="Haridas S."/>
            <person name="Chen C."/>
            <person name="Bauer D."/>
            <person name="Andreopoulos W."/>
            <person name="Pangilinan J."/>
            <person name="LaButti K."/>
            <person name="Riley R."/>
            <person name="Lipzen A."/>
            <person name="Clum A."/>
            <person name="Drula E."/>
            <person name="Henrissat B."/>
            <person name="Kohler A."/>
            <person name="Grigoriev I.V."/>
            <person name="Martin F.M."/>
            <person name="Hacquard S."/>
        </authorList>
    </citation>
    <scope>NUCLEOTIDE SEQUENCE</scope>
    <source>
        <strain evidence="1">MPI-CAGE-CH-0243</strain>
    </source>
</reference>
<protein>
    <recommendedName>
        <fullName evidence="3">F-box domain-containing protein</fullName>
    </recommendedName>
</protein>
<comment type="caution">
    <text evidence="1">The sequence shown here is derived from an EMBL/GenBank/DDBJ whole genome shotgun (WGS) entry which is preliminary data.</text>
</comment>
<dbReference type="EMBL" id="JAGMWT010000007">
    <property type="protein sequence ID" value="KAH7125655.1"/>
    <property type="molecule type" value="Genomic_DNA"/>
</dbReference>
<evidence type="ECO:0000313" key="1">
    <source>
        <dbReference type="EMBL" id="KAH7125655.1"/>
    </source>
</evidence>
<name>A0A9P9DS52_9PLEO</name>
<organism evidence="1 2">
    <name type="scientific">Dendryphion nanum</name>
    <dbReference type="NCBI Taxonomy" id="256645"/>
    <lineage>
        <taxon>Eukaryota</taxon>
        <taxon>Fungi</taxon>
        <taxon>Dikarya</taxon>
        <taxon>Ascomycota</taxon>
        <taxon>Pezizomycotina</taxon>
        <taxon>Dothideomycetes</taxon>
        <taxon>Pleosporomycetidae</taxon>
        <taxon>Pleosporales</taxon>
        <taxon>Torulaceae</taxon>
        <taxon>Dendryphion</taxon>
    </lineage>
</organism>
<evidence type="ECO:0008006" key="3">
    <source>
        <dbReference type="Google" id="ProtNLM"/>
    </source>
</evidence>
<dbReference type="OrthoDB" id="5304354at2759"/>
<accession>A0A9P9DS52</accession>
<proteinExistence type="predicted"/>
<sequence>MGIATLSPELKLMIVEPLDFNSAFNFAITCKSHWSLCKRLMEIYAVLCIKYNTININGFGDDRVLWHTAKEVLDEPLRGEFIREINLTSCPSYWDVHVSWYPPAPFTGEIPPENYNESFHRATQIIAHNLSGNSQQSNLASRLQDAMTRGERDCPLVILTYNSPLLKTIRATGLRSGNPFYRFLRRVAIDYATPAMAPRLPFQHLTTVALAHYDTEGGISPDWCRYFICIPSLRAFVGSMVGGGCDRLSDDSEAYEPHVMVGGRGPEKCYDELEHDGDGEERPRHRPILPMSNVEDLMFSHSALHFKKGVENILSGITALRRFYYDGSGQGMVSDCNYSPKRVIKALVRHTGHSLEHLVMRSIFLYIEFQGGFFAARRPDFKRISLRGFTKLKTLTCNWKMIYPMDLTPDEEKTFDLRDILPASLEELQIFGNFSDDEWAAIQRVLVGKNDMTPNLRNVYIERRHGDNPNSLEVARSEGGQKISNEWTATLFAKLTGHGW</sequence>
<dbReference type="Proteomes" id="UP000700596">
    <property type="component" value="Unassembled WGS sequence"/>
</dbReference>